<dbReference type="Proteomes" id="UP000011014">
    <property type="component" value="Unassembled WGS sequence"/>
</dbReference>
<gene>
    <name evidence="2" type="ORF">GSOID_T00024498001</name>
</gene>
<proteinExistence type="predicted"/>
<dbReference type="EMBL" id="FN654511">
    <property type="protein sequence ID" value="CBY34474.1"/>
    <property type="molecule type" value="Genomic_DNA"/>
</dbReference>
<protein>
    <submittedName>
        <fullName evidence="2">Uncharacterized protein</fullName>
    </submittedName>
</protein>
<feature type="compositionally biased region" description="Basic and acidic residues" evidence="1">
    <location>
        <begin position="60"/>
        <end position="78"/>
    </location>
</feature>
<feature type="region of interest" description="Disordered" evidence="1">
    <location>
        <begin position="1"/>
        <end position="95"/>
    </location>
</feature>
<reference evidence="2" key="1">
    <citation type="journal article" date="2010" name="Science">
        <title>Plasticity of animal genome architecture unmasked by rapid evolution of a pelagic tunicate.</title>
        <authorList>
            <person name="Denoeud F."/>
            <person name="Henriet S."/>
            <person name="Mungpakdee S."/>
            <person name="Aury J.M."/>
            <person name="Da Silva C."/>
            <person name="Brinkmann H."/>
            <person name="Mikhaleva J."/>
            <person name="Olsen L.C."/>
            <person name="Jubin C."/>
            <person name="Canestro C."/>
            <person name="Bouquet J.M."/>
            <person name="Danks G."/>
            <person name="Poulain J."/>
            <person name="Campsteijn C."/>
            <person name="Adamski M."/>
            <person name="Cross I."/>
            <person name="Yadetie F."/>
            <person name="Muffato M."/>
            <person name="Louis A."/>
            <person name="Butcher S."/>
            <person name="Tsagkogeorga G."/>
            <person name="Konrad A."/>
            <person name="Singh S."/>
            <person name="Jensen M.F."/>
            <person name="Cong E.H."/>
            <person name="Eikeseth-Otteraa H."/>
            <person name="Noel B."/>
            <person name="Anthouard V."/>
            <person name="Porcel B.M."/>
            <person name="Kachouri-Lafond R."/>
            <person name="Nishino A."/>
            <person name="Ugolini M."/>
            <person name="Chourrout P."/>
            <person name="Nishida H."/>
            <person name="Aasland R."/>
            <person name="Huzurbazar S."/>
            <person name="Westhof E."/>
            <person name="Delsuc F."/>
            <person name="Lehrach H."/>
            <person name="Reinhardt R."/>
            <person name="Weissenbach J."/>
            <person name="Roy S.W."/>
            <person name="Artiguenave F."/>
            <person name="Postlethwait J.H."/>
            <person name="Manak J.R."/>
            <person name="Thompson E.M."/>
            <person name="Jaillon O."/>
            <person name="Du Pasquier L."/>
            <person name="Boudinot P."/>
            <person name="Liberles D.A."/>
            <person name="Volff J.N."/>
            <person name="Philippe H."/>
            <person name="Lenhard B."/>
            <person name="Roest Crollius H."/>
            <person name="Wincker P."/>
            <person name="Chourrout D."/>
        </authorList>
    </citation>
    <scope>NUCLEOTIDE SEQUENCE [LARGE SCALE GENOMIC DNA]</scope>
</reference>
<feature type="compositionally biased region" description="Basic residues" evidence="1">
    <location>
        <begin position="454"/>
        <end position="466"/>
    </location>
</feature>
<feature type="region of interest" description="Disordered" evidence="1">
    <location>
        <begin position="419"/>
        <end position="466"/>
    </location>
</feature>
<evidence type="ECO:0000256" key="1">
    <source>
        <dbReference type="SAM" id="MobiDB-lite"/>
    </source>
</evidence>
<evidence type="ECO:0000313" key="2">
    <source>
        <dbReference type="EMBL" id="CBY34474.1"/>
    </source>
</evidence>
<dbReference type="AlphaFoldDB" id="E4YG50"/>
<feature type="compositionally biased region" description="Acidic residues" evidence="1">
    <location>
        <begin position="27"/>
        <end position="48"/>
    </location>
</feature>
<accession>E4YG50</accession>
<feature type="compositionally biased region" description="Basic and acidic residues" evidence="1">
    <location>
        <begin position="422"/>
        <end position="431"/>
    </location>
</feature>
<sequence length="466" mass="52337">MKIGNFVNTNEAPAQTLNERIARLGDDFDNGEGNEDPEPMSEDDEDQLLADPNRQIAELPRPERQNDPEAQRAPEPEARPAPALVPQAPQRNAFDPGFLDLRQLDEDERVATRAQEKDMLEAVIDAREEETHRRLTNGVRPGEFFELFASLGWVKKTRNNARCAEFLEHLRKWCANMRDVDVGLTALPENHVPMSTPYTVFLNWSQHSVWKLCLESPPALAGFVLNVQHVYSPGFTATSGCRVLLEGLESMDAVRRRVQEESSENLNTSIVEAEMARLDNFKEELGFAHKIGEYPTGGTNEEIVEWAQAAKASVVESDKKWKDFRAMVASQDKWTLEGTYQFLLGESMLKKLQAVGQYDNLNRNVIVTVSDTGRLRPFVCNNGVVSRTNKLPGFCRSWRIVTGGRSGISYGDANGFFPRGGYRREERERESQGPPAKRRWGRGGAANHQPGARGRGRGRGRGGHHQ</sequence>
<organism evidence="2">
    <name type="scientific">Oikopleura dioica</name>
    <name type="common">Tunicate</name>
    <dbReference type="NCBI Taxonomy" id="34765"/>
    <lineage>
        <taxon>Eukaryota</taxon>
        <taxon>Metazoa</taxon>
        <taxon>Chordata</taxon>
        <taxon>Tunicata</taxon>
        <taxon>Appendicularia</taxon>
        <taxon>Copelata</taxon>
        <taxon>Oikopleuridae</taxon>
        <taxon>Oikopleura</taxon>
    </lineage>
</organism>
<feature type="compositionally biased region" description="Polar residues" evidence="1">
    <location>
        <begin position="1"/>
        <end position="18"/>
    </location>
</feature>
<name>E4YG50_OIKDI</name>